<evidence type="ECO:0000259" key="1">
    <source>
        <dbReference type="PROSITE" id="PS51186"/>
    </source>
</evidence>
<evidence type="ECO:0000313" key="3">
    <source>
        <dbReference type="EMBL" id="NOL43044.1"/>
    </source>
</evidence>
<dbReference type="InterPro" id="IPR000182">
    <property type="entry name" value="GNAT_dom"/>
</dbReference>
<evidence type="ECO:0000313" key="5">
    <source>
        <dbReference type="Proteomes" id="UP000553957"/>
    </source>
</evidence>
<dbReference type="PROSITE" id="PS51186">
    <property type="entry name" value="GNAT"/>
    <property type="match status" value="1"/>
</dbReference>
<organism evidence="3 4">
    <name type="scientific">Kribbella sandramycini</name>
    <dbReference type="NCBI Taxonomy" id="60450"/>
    <lineage>
        <taxon>Bacteria</taxon>
        <taxon>Bacillati</taxon>
        <taxon>Actinomycetota</taxon>
        <taxon>Actinomycetes</taxon>
        <taxon>Propionibacteriales</taxon>
        <taxon>Kribbellaceae</taxon>
        <taxon>Kribbella</taxon>
    </lineage>
</organism>
<accession>A0A7Y4L2A6</accession>
<dbReference type="Gene3D" id="3.40.630.30">
    <property type="match status" value="1"/>
</dbReference>
<evidence type="ECO:0000313" key="2">
    <source>
        <dbReference type="EMBL" id="MBB6566293.1"/>
    </source>
</evidence>
<dbReference type="InterPro" id="IPR016181">
    <property type="entry name" value="Acyl_CoA_acyltransferase"/>
</dbReference>
<dbReference type="SUPFAM" id="SSF55729">
    <property type="entry name" value="Acyl-CoA N-acyltransferases (Nat)"/>
    <property type="match status" value="1"/>
</dbReference>
<dbReference type="Pfam" id="PF00583">
    <property type="entry name" value="Acetyltransf_1"/>
    <property type="match status" value="1"/>
</dbReference>
<protein>
    <submittedName>
        <fullName evidence="3">GNAT family N-acetyltransferase</fullName>
    </submittedName>
    <submittedName>
        <fullName evidence="2">GNAT superfamily N-acetyltransferase</fullName>
    </submittedName>
</protein>
<keyword evidence="4" id="KW-1185">Reference proteome</keyword>
<dbReference type="GO" id="GO:0016747">
    <property type="term" value="F:acyltransferase activity, transferring groups other than amino-acyl groups"/>
    <property type="evidence" value="ECO:0007669"/>
    <property type="project" value="InterPro"/>
</dbReference>
<dbReference type="RefSeq" id="WP_171675645.1">
    <property type="nucleotide sequence ID" value="NZ_BAAAGT010000010.1"/>
</dbReference>
<comment type="caution">
    <text evidence="3">The sequence shown here is derived from an EMBL/GenBank/DDBJ whole genome shotgun (WGS) entry which is preliminary data.</text>
</comment>
<dbReference type="Proteomes" id="UP000534306">
    <property type="component" value="Unassembled WGS sequence"/>
</dbReference>
<reference evidence="3 4" key="1">
    <citation type="submission" date="2020-05" db="EMBL/GenBank/DDBJ databases">
        <title>Genome sequence of Kribbella sandramycini ATCC 39419.</title>
        <authorList>
            <person name="Maclea K.S."/>
            <person name="Fair J.L."/>
        </authorList>
    </citation>
    <scope>NUCLEOTIDE SEQUENCE [LARGE SCALE GENOMIC DNA]</scope>
    <source>
        <strain evidence="3 4">ATCC 39419</strain>
    </source>
</reference>
<dbReference type="Proteomes" id="UP000553957">
    <property type="component" value="Unassembled WGS sequence"/>
</dbReference>
<keyword evidence="3" id="KW-0808">Transferase</keyword>
<dbReference type="EMBL" id="JACHKF010000001">
    <property type="protein sequence ID" value="MBB6566293.1"/>
    <property type="molecule type" value="Genomic_DNA"/>
</dbReference>
<evidence type="ECO:0000313" key="4">
    <source>
        <dbReference type="Proteomes" id="UP000534306"/>
    </source>
</evidence>
<reference evidence="2 5" key="2">
    <citation type="submission" date="2020-08" db="EMBL/GenBank/DDBJ databases">
        <title>Sequencing the genomes of 1000 actinobacteria strains.</title>
        <authorList>
            <person name="Klenk H.-P."/>
        </authorList>
    </citation>
    <scope>NUCLEOTIDE SEQUENCE [LARGE SCALE GENOMIC DNA]</scope>
    <source>
        <strain evidence="2 5">DSM 15626</strain>
    </source>
</reference>
<proteinExistence type="predicted"/>
<gene>
    <name evidence="2" type="ORF">HNR71_001930</name>
    <name evidence="3" type="ORF">HPO96_22615</name>
</gene>
<sequence length="202" mass="21457">MEYAEATFAQINAPSRERELFASSADYVERLAPLATETTWLTVTTTAQDAAAVAEQFSAVGLQPFDELKTLMTRPLAGHPVATAPPAYDVLVVDEGPLIYVHVHAADGSIAAHGMAAVVGTDVVMHDIETEATHRRRGLGRVVMGALVQRGVERGAEHGLLMATEVGTHLYRALGWSTEAILVTATGPTPARAELTETLSSI</sequence>
<dbReference type="EMBL" id="JABJRC010000005">
    <property type="protein sequence ID" value="NOL43044.1"/>
    <property type="molecule type" value="Genomic_DNA"/>
</dbReference>
<feature type="domain" description="N-acetyltransferase" evidence="1">
    <location>
        <begin position="55"/>
        <end position="198"/>
    </location>
</feature>
<name>A0A7Y4L2A6_9ACTN</name>
<dbReference type="AlphaFoldDB" id="A0A7Y4L2A6"/>